<name>A0A286FDL1_9BACT</name>
<protein>
    <submittedName>
        <fullName evidence="2">PIN domain nuclease, a component of toxin-antitoxin system (PIN domain)</fullName>
    </submittedName>
</protein>
<dbReference type="InterPro" id="IPR029060">
    <property type="entry name" value="PIN-like_dom_sf"/>
</dbReference>
<dbReference type="InterPro" id="IPR002716">
    <property type="entry name" value="PIN_dom"/>
</dbReference>
<dbReference type="InterPro" id="IPR052919">
    <property type="entry name" value="TA_system_RNase"/>
</dbReference>
<evidence type="ECO:0000313" key="2">
    <source>
        <dbReference type="EMBL" id="SOD81327.1"/>
    </source>
</evidence>
<dbReference type="CDD" id="cd09872">
    <property type="entry name" value="PIN_Sll0205-like"/>
    <property type="match status" value="1"/>
</dbReference>
<evidence type="ECO:0000259" key="1">
    <source>
        <dbReference type="Pfam" id="PF01850"/>
    </source>
</evidence>
<evidence type="ECO:0000313" key="3">
    <source>
        <dbReference type="Proteomes" id="UP000219452"/>
    </source>
</evidence>
<dbReference type="PANTHER" id="PTHR36173:SF2">
    <property type="entry name" value="RIBONUCLEASE VAPC16"/>
    <property type="match status" value="1"/>
</dbReference>
<reference evidence="3" key="1">
    <citation type="submission" date="2017-09" db="EMBL/GenBank/DDBJ databases">
        <authorList>
            <person name="Varghese N."/>
            <person name="Submissions S."/>
        </authorList>
    </citation>
    <scope>NUCLEOTIDE SEQUENCE [LARGE SCALE GENOMIC DNA]</scope>
    <source>
        <strain evidence="3">DSM 29961</strain>
    </source>
</reference>
<dbReference type="Proteomes" id="UP000219452">
    <property type="component" value="Unassembled WGS sequence"/>
</dbReference>
<dbReference type="InterPro" id="IPR041705">
    <property type="entry name" value="PIN_Sll0205"/>
</dbReference>
<dbReference type="RefSeq" id="WP_097125361.1">
    <property type="nucleotide sequence ID" value="NZ_OCNH01000001.1"/>
</dbReference>
<dbReference type="OrthoDB" id="9798990at2"/>
<dbReference type="Gene3D" id="3.40.50.1010">
    <property type="entry name" value="5'-nuclease"/>
    <property type="match status" value="1"/>
</dbReference>
<sequence length="131" mass="14995">MDFLADTQVLIWSIISPARLKPSVRATLEENPIWISQISLFEISIKQKIGKLPEFLISAADLIDQLYKDGFQLLPVKNEHIIAYHSIPLFPEHRDPFDRLILASALAENLVIISADERFRLYTPQIQLVVT</sequence>
<keyword evidence="3" id="KW-1185">Reference proteome</keyword>
<gene>
    <name evidence="2" type="ORF">SAMN06269250_1754</name>
</gene>
<accession>A0A286FDL1</accession>
<dbReference type="PANTHER" id="PTHR36173">
    <property type="entry name" value="RIBONUCLEASE VAPC16-RELATED"/>
    <property type="match status" value="1"/>
</dbReference>
<proteinExistence type="predicted"/>
<organism evidence="2 3">
    <name type="scientific">Spirosoma fluviale</name>
    <dbReference type="NCBI Taxonomy" id="1597977"/>
    <lineage>
        <taxon>Bacteria</taxon>
        <taxon>Pseudomonadati</taxon>
        <taxon>Bacteroidota</taxon>
        <taxon>Cytophagia</taxon>
        <taxon>Cytophagales</taxon>
        <taxon>Cytophagaceae</taxon>
        <taxon>Spirosoma</taxon>
    </lineage>
</organism>
<dbReference type="EMBL" id="OCNH01000001">
    <property type="protein sequence ID" value="SOD81327.1"/>
    <property type="molecule type" value="Genomic_DNA"/>
</dbReference>
<feature type="domain" description="PIN" evidence="1">
    <location>
        <begin position="5"/>
        <end position="120"/>
    </location>
</feature>
<dbReference type="Pfam" id="PF01850">
    <property type="entry name" value="PIN"/>
    <property type="match status" value="1"/>
</dbReference>
<dbReference type="AlphaFoldDB" id="A0A286FDL1"/>
<dbReference type="SUPFAM" id="SSF88723">
    <property type="entry name" value="PIN domain-like"/>
    <property type="match status" value="1"/>
</dbReference>